<keyword evidence="2" id="KW-0812">Transmembrane</keyword>
<feature type="transmembrane region" description="Helical" evidence="2">
    <location>
        <begin position="78"/>
        <end position="96"/>
    </location>
</feature>
<keyword evidence="2" id="KW-1133">Transmembrane helix</keyword>
<evidence type="ECO:0000313" key="4">
    <source>
        <dbReference type="Proteomes" id="UP000054477"/>
    </source>
</evidence>
<keyword evidence="4" id="KW-1185">Reference proteome</keyword>
<organism evidence="3 4">
    <name type="scientific">Laccaria amethystina LaAM-08-1</name>
    <dbReference type="NCBI Taxonomy" id="1095629"/>
    <lineage>
        <taxon>Eukaryota</taxon>
        <taxon>Fungi</taxon>
        <taxon>Dikarya</taxon>
        <taxon>Basidiomycota</taxon>
        <taxon>Agaricomycotina</taxon>
        <taxon>Agaricomycetes</taxon>
        <taxon>Agaricomycetidae</taxon>
        <taxon>Agaricales</taxon>
        <taxon>Agaricineae</taxon>
        <taxon>Hydnangiaceae</taxon>
        <taxon>Laccaria</taxon>
    </lineage>
</organism>
<reference evidence="3 4" key="1">
    <citation type="submission" date="2014-04" db="EMBL/GenBank/DDBJ databases">
        <authorList>
            <consortium name="DOE Joint Genome Institute"/>
            <person name="Kuo A."/>
            <person name="Kohler A."/>
            <person name="Nagy L.G."/>
            <person name="Floudas D."/>
            <person name="Copeland A."/>
            <person name="Barry K.W."/>
            <person name="Cichocki N."/>
            <person name="Veneault-Fourrey C."/>
            <person name="LaButti K."/>
            <person name="Lindquist E.A."/>
            <person name="Lipzen A."/>
            <person name="Lundell T."/>
            <person name="Morin E."/>
            <person name="Murat C."/>
            <person name="Sun H."/>
            <person name="Tunlid A."/>
            <person name="Henrissat B."/>
            <person name="Grigoriev I.V."/>
            <person name="Hibbett D.S."/>
            <person name="Martin F."/>
            <person name="Nordberg H.P."/>
            <person name="Cantor M.N."/>
            <person name="Hua S.X."/>
        </authorList>
    </citation>
    <scope>NUCLEOTIDE SEQUENCE [LARGE SCALE GENOMIC DNA]</scope>
    <source>
        <strain evidence="3 4">LaAM-08-1</strain>
    </source>
</reference>
<gene>
    <name evidence="3" type="ORF">K443DRAFT_674843</name>
</gene>
<dbReference type="HOGENOM" id="CLU_1540304_0_0_1"/>
<evidence type="ECO:0000313" key="3">
    <source>
        <dbReference type="EMBL" id="KIK05785.1"/>
    </source>
</evidence>
<reference evidence="4" key="2">
    <citation type="submission" date="2015-01" db="EMBL/GenBank/DDBJ databases">
        <title>Evolutionary Origins and Diversification of the Mycorrhizal Mutualists.</title>
        <authorList>
            <consortium name="DOE Joint Genome Institute"/>
            <consortium name="Mycorrhizal Genomics Consortium"/>
            <person name="Kohler A."/>
            <person name="Kuo A."/>
            <person name="Nagy L.G."/>
            <person name="Floudas D."/>
            <person name="Copeland A."/>
            <person name="Barry K.W."/>
            <person name="Cichocki N."/>
            <person name="Veneault-Fourrey C."/>
            <person name="LaButti K."/>
            <person name="Lindquist E.A."/>
            <person name="Lipzen A."/>
            <person name="Lundell T."/>
            <person name="Morin E."/>
            <person name="Murat C."/>
            <person name="Riley R."/>
            <person name="Ohm R."/>
            <person name="Sun H."/>
            <person name="Tunlid A."/>
            <person name="Henrissat B."/>
            <person name="Grigoriev I.V."/>
            <person name="Hibbett D.S."/>
            <person name="Martin F."/>
        </authorList>
    </citation>
    <scope>NUCLEOTIDE SEQUENCE [LARGE SCALE GENOMIC DNA]</scope>
    <source>
        <strain evidence="4">LaAM-08-1</strain>
    </source>
</reference>
<name>A0A0C9X119_9AGAR</name>
<dbReference type="AlphaFoldDB" id="A0A0C9X119"/>
<accession>A0A0C9X119</accession>
<sequence length="174" mass="18972">MVVLPAEGDERSPLKTIPPQLPSQSQPSAPPPYSPVAGAHDQGSLARPAPSFYQTVHRDIRPHHQPTVSVSQRTFGRFIRSFLVAVAIIILWGMFIDSVDVVARVDRNKINLGDDHGYSVKDFFMSFLRSPPGRAPRVSTPSPYAPSSVLGGKARPLPIQYPPYVAIEPSSVPP</sequence>
<feature type="region of interest" description="Disordered" evidence="1">
    <location>
        <begin position="1"/>
        <end position="44"/>
    </location>
</feature>
<evidence type="ECO:0000256" key="1">
    <source>
        <dbReference type="SAM" id="MobiDB-lite"/>
    </source>
</evidence>
<keyword evidence="2" id="KW-0472">Membrane</keyword>
<evidence type="ECO:0008006" key="5">
    <source>
        <dbReference type="Google" id="ProtNLM"/>
    </source>
</evidence>
<protein>
    <recommendedName>
        <fullName evidence="5">Transmembrane protein</fullName>
    </recommendedName>
</protein>
<proteinExistence type="predicted"/>
<dbReference type="EMBL" id="KN838557">
    <property type="protein sequence ID" value="KIK05785.1"/>
    <property type="molecule type" value="Genomic_DNA"/>
</dbReference>
<dbReference type="Proteomes" id="UP000054477">
    <property type="component" value="Unassembled WGS sequence"/>
</dbReference>
<evidence type="ECO:0000256" key="2">
    <source>
        <dbReference type="SAM" id="Phobius"/>
    </source>
</evidence>
<dbReference type="OrthoDB" id="3066919at2759"/>